<feature type="compositionally biased region" description="Pro residues" evidence="14">
    <location>
        <begin position="37"/>
        <end position="53"/>
    </location>
</feature>
<accession>A0A4S4ACM8</accession>
<keyword evidence="7" id="KW-0812">Transmembrane</keyword>
<evidence type="ECO:0000256" key="12">
    <source>
        <dbReference type="ARBA" id="ARBA00025849"/>
    </source>
</evidence>
<keyword evidence="4 13" id="KW-0813">Transport</keyword>
<feature type="compositionally biased region" description="Low complexity" evidence="14">
    <location>
        <begin position="24"/>
        <end position="36"/>
    </location>
</feature>
<feature type="domain" description="TonB C-terminal" evidence="15">
    <location>
        <begin position="61"/>
        <end position="151"/>
    </location>
</feature>
<evidence type="ECO:0000256" key="11">
    <source>
        <dbReference type="ARBA" id="ARBA00023136"/>
    </source>
</evidence>
<protein>
    <recommendedName>
        <fullName evidence="3 13">Protein TonB</fullName>
    </recommendedName>
</protein>
<dbReference type="InterPro" id="IPR006260">
    <property type="entry name" value="TonB/TolA_C"/>
</dbReference>
<keyword evidence="11" id="KW-0472">Membrane</keyword>
<evidence type="ECO:0000256" key="4">
    <source>
        <dbReference type="ARBA" id="ARBA00022448"/>
    </source>
</evidence>
<evidence type="ECO:0000256" key="9">
    <source>
        <dbReference type="ARBA" id="ARBA00022927"/>
    </source>
</evidence>
<evidence type="ECO:0000256" key="13">
    <source>
        <dbReference type="RuleBase" id="RU362123"/>
    </source>
</evidence>
<evidence type="ECO:0000256" key="1">
    <source>
        <dbReference type="ARBA" id="ARBA00004383"/>
    </source>
</evidence>
<evidence type="ECO:0000256" key="14">
    <source>
        <dbReference type="SAM" id="MobiDB-lite"/>
    </source>
</evidence>
<dbReference type="GO" id="GO:0031992">
    <property type="term" value="F:energy transducer activity"/>
    <property type="evidence" value="ECO:0007669"/>
    <property type="project" value="InterPro"/>
</dbReference>
<evidence type="ECO:0000256" key="5">
    <source>
        <dbReference type="ARBA" id="ARBA00022475"/>
    </source>
</evidence>
<dbReference type="InterPro" id="IPR051045">
    <property type="entry name" value="TonB-dependent_transducer"/>
</dbReference>
<keyword evidence="17" id="KW-1185">Reference proteome</keyword>
<dbReference type="AlphaFoldDB" id="A0A4S4ACM8"/>
<dbReference type="Pfam" id="PF03544">
    <property type="entry name" value="TonB_C"/>
    <property type="match status" value="1"/>
</dbReference>
<evidence type="ECO:0000313" key="17">
    <source>
        <dbReference type="Proteomes" id="UP000307956"/>
    </source>
</evidence>
<evidence type="ECO:0000256" key="8">
    <source>
        <dbReference type="ARBA" id="ARBA00022737"/>
    </source>
</evidence>
<dbReference type="GO" id="GO:0030288">
    <property type="term" value="C:outer membrane-bounded periplasmic space"/>
    <property type="evidence" value="ECO:0007669"/>
    <property type="project" value="InterPro"/>
</dbReference>
<evidence type="ECO:0000256" key="2">
    <source>
        <dbReference type="ARBA" id="ARBA00006555"/>
    </source>
</evidence>
<dbReference type="OrthoDB" id="7630804at2"/>
<feature type="region of interest" description="Disordered" evidence="14">
    <location>
        <begin position="1"/>
        <end position="65"/>
    </location>
</feature>
<dbReference type="GO" id="GO:0055085">
    <property type="term" value="P:transmembrane transport"/>
    <property type="evidence" value="ECO:0007669"/>
    <property type="project" value="InterPro"/>
</dbReference>
<dbReference type="InterPro" id="IPR003538">
    <property type="entry name" value="TonB"/>
</dbReference>
<dbReference type="GO" id="GO:0015031">
    <property type="term" value="P:protein transport"/>
    <property type="evidence" value="ECO:0007669"/>
    <property type="project" value="UniProtKB-UniRule"/>
</dbReference>
<evidence type="ECO:0000256" key="6">
    <source>
        <dbReference type="ARBA" id="ARBA00022519"/>
    </source>
</evidence>
<keyword evidence="8" id="KW-0677">Repeat</keyword>
<dbReference type="PANTHER" id="PTHR33446:SF8">
    <property type="entry name" value="PROTEIN TONB"/>
    <property type="match status" value="1"/>
</dbReference>
<dbReference type="Proteomes" id="UP000307956">
    <property type="component" value="Unassembled WGS sequence"/>
</dbReference>
<sequence length="151" mass="16100">PPAPEPPPRPAAKPMPRPAPTPRPIAAAPAPQAVPETPTPPAPIVAEPAPPAAEPRAVPTAPSRAYLPVEKRAPAYPPRAEELGIQGDCTVSYTVNAQGRVEDPQAQEDCHPLFVRPSIAAARAFRYEPRIVDGRAVAVPGIRNTFHYRLK</sequence>
<organism evidence="16 17">
    <name type="scientific">Pseudothauera rhizosphaerae</name>
    <dbReference type="NCBI Taxonomy" id="2565932"/>
    <lineage>
        <taxon>Bacteria</taxon>
        <taxon>Pseudomonadati</taxon>
        <taxon>Pseudomonadota</taxon>
        <taxon>Betaproteobacteria</taxon>
        <taxon>Rhodocyclales</taxon>
        <taxon>Zoogloeaceae</taxon>
        <taxon>Pseudothauera</taxon>
    </lineage>
</organism>
<dbReference type="Gene3D" id="3.30.1150.10">
    <property type="match status" value="1"/>
</dbReference>
<comment type="function">
    <text evidence="13">Interacts with outer membrane receptor proteins that carry out high-affinity binding and energy dependent uptake into the periplasmic space of specific substrates. It could act to transduce energy from the cytoplasmic membrane to specific energy-requiring processes in the outer membrane, resulting in the release into the periplasm of ligands bound by these outer membrane proteins.</text>
</comment>
<keyword evidence="6 13" id="KW-0997">Cell inner membrane</keyword>
<reference evidence="16 17" key="1">
    <citation type="submission" date="2019-04" db="EMBL/GenBank/DDBJ databases">
        <title>Azoarcus rhizosphaerae sp. nov. isolated from rhizosphere of Ficus religiosa.</title>
        <authorList>
            <person name="Lin S.-Y."/>
            <person name="Hameed A."/>
            <person name="Hsu Y.-H."/>
            <person name="Young C.-C."/>
        </authorList>
    </citation>
    <scope>NUCLEOTIDE SEQUENCE [LARGE SCALE GENOMIC DNA]</scope>
    <source>
        <strain evidence="16 17">CC-YHH848</strain>
    </source>
</reference>
<keyword evidence="13" id="KW-0735">Signal-anchor</keyword>
<evidence type="ECO:0000256" key="7">
    <source>
        <dbReference type="ARBA" id="ARBA00022692"/>
    </source>
</evidence>
<feature type="compositionally biased region" description="Pro residues" evidence="14">
    <location>
        <begin position="1"/>
        <end position="23"/>
    </location>
</feature>
<dbReference type="PRINTS" id="PR01374">
    <property type="entry name" value="TONBPROTEIN"/>
</dbReference>
<comment type="similarity">
    <text evidence="2 13">Belongs to the TonB family.</text>
</comment>
<dbReference type="GO" id="GO:0098797">
    <property type="term" value="C:plasma membrane protein complex"/>
    <property type="evidence" value="ECO:0007669"/>
    <property type="project" value="TreeGrafter"/>
</dbReference>
<keyword evidence="9 13" id="KW-0653">Protein transport</keyword>
<dbReference type="SUPFAM" id="SSF74653">
    <property type="entry name" value="TolA/TonB C-terminal domain"/>
    <property type="match status" value="1"/>
</dbReference>
<name>A0A4S4ACM8_9RHOO</name>
<keyword evidence="5 13" id="KW-1003">Cell membrane</keyword>
<evidence type="ECO:0000313" key="16">
    <source>
        <dbReference type="EMBL" id="THF56828.1"/>
    </source>
</evidence>
<dbReference type="GO" id="GO:0015891">
    <property type="term" value="P:siderophore transport"/>
    <property type="evidence" value="ECO:0007669"/>
    <property type="project" value="InterPro"/>
</dbReference>
<dbReference type="PANTHER" id="PTHR33446">
    <property type="entry name" value="PROTEIN TONB-RELATED"/>
    <property type="match status" value="1"/>
</dbReference>
<dbReference type="EMBL" id="SSOD01000019">
    <property type="protein sequence ID" value="THF56828.1"/>
    <property type="molecule type" value="Genomic_DNA"/>
</dbReference>
<dbReference type="PROSITE" id="PS52015">
    <property type="entry name" value="TONB_CTD"/>
    <property type="match status" value="1"/>
</dbReference>
<gene>
    <name evidence="16" type="ORF">E6O51_18510</name>
</gene>
<feature type="non-terminal residue" evidence="16">
    <location>
        <position position="1"/>
    </location>
</feature>
<dbReference type="NCBIfam" id="TIGR01352">
    <property type="entry name" value="tonB_Cterm"/>
    <property type="match status" value="1"/>
</dbReference>
<proteinExistence type="inferred from homology"/>
<comment type="subcellular location">
    <subcellularLocation>
        <location evidence="1 13">Cell inner membrane</location>
        <topology evidence="1 13">Single-pass membrane protein</topology>
        <orientation evidence="1 13">Periplasmic side</orientation>
    </subcellularLocation>
</comment>
<evidence type="ECO:0000256" key="3">
    <source>
        <dbReference type="ARBA" id="ARBA00022362"/>
    </source>
</evidence>
<keyword evidence="10" id="KW-1133">Transmembrane helix</keyword>
<comment type="subunit">
    <text evidence="12">Homodimer. Forms a complex with the accessory proteins ExbB and ExbD.</text>
</comment>
<dbReference type="InterPro" id="IPR037682">
    <property type="entry name" value="TonB_C"/>
</dbReference>
<evidence type="ECO:0000256" key="10">
    <source>
        <dbReference type="ARBA" id="ARBA00022989"/>
    </source>
</evidence>
<evidence type="ECO:0000259" key="15">
    <source>
        <dbReference type="PROSITE" id="PS52015"/>
    </source>
</evidence>
<comment type="caution">
    <text evidence="16">The sequence shown here is derived from an EMBL/GenBank/DDBJ whole genome shotgun (WGS) entry which is preliminary data.</text>
</comment>